<dbReference type="InterPro" id="IPR045864">
    <property type="entry name" value="aa-tRNA-synth_II/BPL/LPL"/>
</dbReference>
<protein>
    <submittedName>
        <fullName evidence="1">Uncharacterized protein</fullName>
    </submittedName>
</protein>
<sequence length="297" mass="33161">MHHTLPRDNDRVYKWGQSTTNLGTRPYCFIYTHKHIDNWDQLFDPLKKPDIFQNQGEADASSRTDDPSIKIIVGDDSKKVGFDFQQYFQLLGTHLLGQNIIYGPVLTNDVMLCLDLLSMTQQGLTILADQQSDSTTVTGSNADQQFLCPLGSLVFSFKLQKVASNLVSHIDKLVGIAIVDSISNLSIVKSKKIDIKIKFIDNSSSHDIYGNNDKFGGILMDYTQYDDQYDVNLGSGINVLTDDTLGLNKIVGGSSSIILVSREEILAGFFNSFESMYFTFAQQGIEPFKDKLSKITL</sequence>
<dbReference type="OrthoDB" id="10250105at2759"/>
<evidence type="ECO:0000313" key="1">
    <source>
        <dbReference type="EMBL" id="KAF2071389.1"/>
    </source>
</evidence>
<dbReference type="Proteomes" id="UP000695562">
    <property type="component" value="Unassembled WGS sequence"/>
</dbReference>
<accession>A0A8J4PS29</accession>
<proteinExistence type="predicted"/>
<dbReference type="Gene3D" id="3.30.930.10">
    <property type="entry name" value="Bira Bifunctional Protein, Domain 2"/>
    <property type="match status" value="1"/>
</dbReference>
<keyword evidence="2" id="KW-1185">Reference proteome</keyword>
<dbReference type="PANTHER" id="PTHR12835">
    <property type="entry name" value="BIOTIN PROTEIN LIGASE"/>
    <property type="match status" value="1"/>
</dbReference>
<dbReference type="GO" id="GO:0004077">
    <property type="term" value="F:biotin--[biotin carboxyl-carrier protein] ligase activity"/>
    <property type="evidence" value="ECO:0007669"/>
    <property type="project" value="TreeGrafter"/>
</dbReference>
<organism evidence="1 2">
    <name type="scientific">Polysphondylium violaceum</name>
    <dbReference type="NCBI Taxonomy" id="133409"/>
    <lineage>
        <taxon>Eukaryota</taxon>
        <taxon>Amoebozoa</taxon>
        <taxon>Evosea</taxon>
        <taxon>Eumycetozoa</taxon>
        <taxon>Dictyostelia</taxon>
        <taxon>Dictyosteliales</taxon>
        <taxon>Dictyosteliaceae</taxon>
        <taxon>Polysphondylium</taxon>
    </lineage>
</organism>
<dbReference type="EMBL" id="AJWJ01000381">
    <property type="protein sequence ID" value="KAF2071389.1"/>
    <property type="molecule type" value="Genomic_DNA"/>
</dbReference>
<dbReference type="SUPFAM" id="SSF55681">
    <property type="entry name" value="Class II aaRS and biotin synthetases"/>
    <property type="match status" value="1"/>
</dbReference>
<reference evidence="1" key="1">
    <citation type="submission" date="2020-01" db="EMBL/GenBank/DDBJ databases">
        <title>Development of genomics and gene disruption for Polysphondylium violaceum indicates a role for the polyketide synthase stlB in stalk morphogenesis.</title>
        <authorList>
            <person name="Narita B."/>
            <person name="Kawabe Y."/>
            <person name="Kin K."/>
            <person name="Saito T."/>
            <person name="Gibbs R."/>
            <person name="Kuspa A."/>
            <person name="Muzny D."/>
            <person name="Queller D."/>
            <person name="Richards S."/>
            <person name="Strassman J."/>
            <person name="Sucgang R."/>
            <person name="Worley K."/>
            <person name="Schaap P."/>
        </authorList>
    </citation>
    <scope>NUCLEOTIDE SEQUENCE</scope>
    <source>
        <strain evidence="1">QSvi11</strain>
    </source>
</reference>
<dbReference type="PANTHER" id="PTHR12835:SF5">
    <property type="entry name" value="BIOTIN--PROTEIN LIGASE"/>
    <property type="match status" value="1"/>
</dbReference>
<gene>
    <name evidence="1" type="ORF">CYY_007305</name>
</gene>
<dbReference type="AlphaFoldDB" id="A0A8J4PS29"/>
<evidence type="ECO:0000313" key="2">
    <source>
        <dbReference type="Proteomes" id="UP000695562"/>
    </source>
</evidence>
<comment type="caution">
    <text evidence="1">The sequence shown here is derived from an EMBL/GenBank/DDBJ whole genome shotgun (WGS) entry which is preliminary data.</text>
</comment>
<name>A0A8J4PS29_9MYCE</name>
<dbReference type="GO" id="GO:0005737">
    <property type="term" value="C:cytoplasm"/>
    <property type="evidence" value="ECO:0007669"/>
    <property type="project" value="TreeGrafter"/>
</dbReference>